<comment type="similarity">
    <text evidence="2">Belongs to the TIM16/PAM16 family.</text>
</comment>
<keyword evidence="10" id="KW-1185">Reference proteome</keyword>
<proteinExistence type="inferred from homology"/>
<dbReference type="EMBL" id="BRYB01000665">
    <property type="protein sequence ID" value="GMI34958.1"/>
    <property type="molecule type" value="Genomic_DNA"/>
</dbReference>
<evidence type="ECO:0000313" key="9">
    <source>
        <dbReference type="EMBL" id="GMI34958.1"/>
    </source>
</evidence>
<dbReference type="PANTHER" id="PTHR12388:SF0">
    <property type="entry name" value="MITOCHONDRIAL IMPORT INNER MEMBRANE TRANSLOCASE SUBUNIT TIM16"/>
    <property type="match status" value="1"/>
</dbReference>
<dbReference type="Gene3D" id="1.10.287.110">
    <property type="entry name" value="DnaJ domain"/>
    <property type="match status" value="1"/>
</dbReference>
<evidence type="ECO:0000256" key="3">
    <source>
        <dbReference type="ARBA" id="ARBA00022448"/>
    </source>
</evidence>
<gene>
    <name evidence="9" type="ORF">TeGR_g11005</name>
</gene>
<dbReference type="PANTHER" id="PTHR12388">
    <property type="entry name" value="MITOCHONDRIA ASSOCIATED GRANULOCYTE MACROPHAGE CSF SIGNALING MOLECULE"/>
    <property type="match status" value="1"/>
</dbReference>
<evidence type="ECO:0000313" key="10">
    <source>
        <dbReference type="Proteomes" id="UP001165060"/>
    </source>
</evidence>
<reference evidence="9 10" key="1">
    <citation type="journal article" date="2023" name="Commun. Biol.">
        <title>Genome analysis of Parmales, the sister group of diatoms, reveals the evolutionary specialization of diatoms from phago-mixotrophs to photoautotrophs.</title>
        <authorList>
            <person name="Ban H."/>
            <person name="Sato S."/>
            <person name="Yoshikawa S."/>
            <person name="Yamada K."/>
            <person name="Nakamura Y."/>
            <person name="Ichinomiya M."/>
            <person name="Sato N."/>
            <person name="Blanc-Mathieu R."/>
            <person name="Endo H."/>
            <person name="Kuwata A."/>
            <person name="Ogata H."/>
        </authorList>
    </citation>
    <scope>NUCLEOTIDE SEQUENCE [LARGE SCALE GENOMIC DNA]</scope>
</reference>
<keyword evidence="6" id="KW-0811">Translocation</keyword>
<keyword evidence="4" id="KW-0999">Mitochondrion inner membrane</keyword>
<sequence>MSGPLIKMLGQLAVVGASVFGRAFVTAYQQAIQNAKKGGPAAAEAARSAGVMKSGMDRGQALGILNLTEAEANPQAVAKQYKRYFESNQVEKGGSFYIQSKVYRANELLEQHFKEMESKAKERMQSGGGGQ</sequence>
<dbReference type="Proteomes" id="UP001165060">
    <property type="component" value="Unassembled WGS sequence"/>
</dbReference>
<name>A0ABQ6MXP5_9STRA</name>
<evidence type="ECO:0000256" key="7">
    <source>
        <dbReference type="ARBA" id="ARBA00023128"/>
    </source>
</evidence>
<evidence type="ECO:0000256" key="8">
    <source>
        <dbReference type="ARBA" id="ARBA00023136"/>
    </source>
</evidence>
<evidence type="ECO:0000256" key="2">
    <source>
        <dbReference type="ARBA" id="ARBA00008817"/>
    </source>
</evidence>
<protein>
    <recommendedName>
        <fullName evidence="11">Mitochondrial import inner membrane translocase subunit tim16</fullName>
    </recommendedName>
</protein>
<dbReference type="Pfam" id="PF03656">
    <property type="entry name" value="Pam16"/>
    <property type="match status" value="1"/>
</dbReference>
<evidence type="ECO:0000256" key="6">
    <source>
        <dbReference type="ARBA" id="ARBA00023010"/>
    </source>
</evidence>
<keyword evidence="7" id="KW-0496">Mitochondrion</keyword>
<accession>A0ABQ6MXP5</accession>
<evidence type="ECO:0000256" key="1">
    <source>
        <dbReference type="ARBA" id="ARBA00004637"/>
    </source>
</evidence>
<keyword evidence="5" id="KW-0653">Protein transport</keyword>
<evidence type="ECO:0000256" key="5">
    <source>
        <dbReference type="ARBA" id="ARBA00022927"/>
    </source>
</evidence>
<evidence type="ECO:0000256" key="4">
    <source>
        <dbReference type="ARBA" id="ARBA00022792"/>
    </source>
</evidence>
<comment type="subcellular location">
    <subcellularLocation>
        <location evidence="1">Mitochondrion inner membrane</location>
        <topology evidence="1">Peripheral membrane protein</topology>
    </subcellularLocation>
</comment>
<organism evidence="9 10">
    <name type="scientific">Tetraparma gracilis</name>
    <dbReference type="NCBI Taxonomy" id="2962635"/>
    <lineage>
        <taxon>Eukaryota</taxon>
        <taxon>Sar</taxon>
        <taxon>Stramenopiles</taxon>
        <taxon>Ochrophyta</taxon>
        <taxon>Bolidophyceae</taxon>
        <taxon>Parmales</taxon>
        <taxon>Triparmaceae</taxon>
        <taxon>Tetraparma</taxon>
    </lineage>
</organism>
<keyword evidence="3" id="KW-0813">Transport</keyword>
<dbReference type="InterPro" id="IPR036869">
    <property type="entry name" value="J_dom_sf"/>
</dbReference>
<keyword evidence="8" id="KW-0472">Membrane</keyword>
<dbReference type="InterPro" id="IPR005341">
    <property type="entry name" value="Tim16"/>
</dbReference>
<evidence type="ECO:0008006" key="11">
    <source>
        <dbReference type="Google" id="ProtNLM"/>
    </source>
</evidence>
<comment type="caution">
    <text evidence="9">The sequence shown here is derived from an EMBL/GenBank/DDBJ whole genome shotgun (WGS) entry which is preliminary data.</text>
</comment>